<dbReference type="eggNOG" id="COG3012">
    <property type="taxonomic scope" value="Bacteria"/>
</dbReference>
<gene>
    <name evidence="2" type="ORF">VPR01S_02_02950</name>
</gene>
<dbReference type="SUPFAM" id="SSF54427">
    <property type="entry name" value="NTF2-like"/>
    <property type="match status" value="1"/>
</dbReference>
<dbReference type="EMBL" id="BATJ01000002">
    <property type="protein sequence ID" value="GAD66044.1"/>
    <property type="molecule type" value="Genomic_DNA"/>
</dbReference>
<evidence type="ECO:0000259" key="1">
    <source>
        <dbReference type="Pfam" id="PF17775"/>
    </source>
</evidence>
<reference evidence="2 3" key="1">
    <citation type="submission" date="2013-09" db="EMBL/GenBank/DDBJ databases">
        <title>Whole genome shotgun sequence of Vibrio proteolyticus NBRC 13287.</title>
        <authorList>
            <person name="Isaki S."/>
            <person name="Hosoyama A."/>
            <person name="Numata M."/>
            <person name="Hashimoto M."/>
            <person name="Hosoyama Y."/>
            <person name="Tsuchikane K."/>
            <person name="Noguchi M."/>
            <person name="Hirakata S."/>
            <person name="Ichikawa N."/>
            <person name="Ohji S."/>
            <person name="Yamazoe A."/>
            <person name="Fujita N."/>
        </authorList>
    </citation>
    <scope>NUCLEOTIDE SEQUENCE [LARGE SCALE GENOMIC DNA]</scope>
    <source>
        <strain evidence="2 3">NBRC 13287</strain>
    </source>
</reference>
<dbReference type="NCBIfam" id="NF002449">
    <property type="entry name" value="PRK01617.1"/>
    <property type="match status" value="1"/>
</dbReference>
<sequence length="167" mass="18901">MTACPCGSQSDYTACCEPVHQQHAHAQQPEQLMRARYSAHVLGLVDFVIETYHPSCHAEDQREGIQESVHSEWKKLDVIGSEDGSDKDEGYVTFSAHFVDQGAEYCMTERSRFLRQDGLWYYIDGEFPSQEETISDPRLNQTVKELKVGRNDPCICGSGKKFKKCCG</sequence>
<dbReference type="STRING" id="1219065.VPR01S_02_02950"/>
<accession>U3B873</accession>
<name>U3B873_VIBPR</name>
<organism evidence="2 3">
    <name type="scientific">Vibrio proteolyticus NBRC 13287</name>
    <dbReference type="NCBI Taxonomy" id="1219065"/>
    <lineage>
        <taxon>Bacteria</taxon>
        <taxon>Pseudomonadati</taxon>
        <taxon>Pseudomonadota</taxon>
        <taxon>Gammaproteobacteria</taxon>
        <taxon>Vibrionales</taxon>
        <taxon>Vibrionaceae</taxon>
        <taxon>Vibrio</taxon>
    </lineage>
</organism>
<protein>
    <recommendedName>
        <fullName evidence="1">YchJ-like middle NTF2-like domain-containing protein</fullName>
    </recommendedName>
</protein>
<evidence type="ECO:0000313" key="3">
    <source>
        <dbReference type="Proteomes" id="UP000016570"/>
    </source>
</evidence>
<comment type="caution">
    <text evidence="2">The sequence shown here is derived from an EMBL/GenBank/DDBJ whole genome shotgun (WGS) entry which is preliminary data.</text>
</comment>
<dbReference type="PANTHER" id="PTHR33747">
    <property type="entry name" value="UPF0225 PROTEIN SCO1677"/>
    <property type="match status" value="1"/>
</dbReference>
<dbReference type="PANTHER" id="PTHR33747:SF1">
    <property type="entry name" value="ADENYLATE CYCLASE-ASSOCIATED CAP C-TERMINAL DOMAIN-CONTAINING PROTEIN"/>
    <property type="match status" value="1"/>
</dbReference>
<dbReference type="Gene3D" id="3.10.450.50">
    <property type="match status" value="1"/>
</dbReference>
<dbReference type="SUPFAM" id="SSF103642">
    <property type="entry name" value="Sec-C motif"/>
    <property type="match status" value="1"/>
</dbReference>
<dbReference type="RefSeq" id="WP_021704035.1">
    <property type="nucleotide sequence ID" value="NZ_BATJ01000002.1"/>
</dbReference>
<evidence type="ECO:0000313" key="2">
    <source>
        <dbReference type="EMBL" id="GAD66044.1"/>
    </source>
</evidence>
<dbReference type="Proteomes" id="UP000016570">
    <property type="component" value="Unassembled WGS sequence"/>
</dbReference>
<dbReference type="Pfam" id="PF02810">
    <property type="entry name" value="SEC-C"/>
    <property type="match status" value="1"/>
</dbReference>
<dbReference type="InterPro" id="IPR004027">
    <property type="entry name" value="SEC_C_motif"/>
</dbReference>
<keyword evidence="3" id="KW-1185">Reference proteome</keyword>
<feature type="domain" description="YchJ-like middle NTF2-like" evidence="1">
    <location>
        <begin position="28"/>
        <end position="125"/>
    </location>
</feature>
<dbReference type="Pfam" id="PF17775">
    <property type="entry name" value="YchJ_M-like"/>
    <property type="match status" value="1"/>
</dbReference>
<dbReference type="AlphaFoldDB" id="U3B873"/>
<dbReference type="NCBIfam" id="NF002592">
    <property type="entry name" value="PRK02250.1"/>
    <property type="match status" value="1"/>
</dbReference>
<dbReference type="InterPro" id="IPR048469">
    <property type="entry name" value="YchJ-like_M"/>
</dbReference>
<proteinExistence type="predicted"/>
<dbReference type="InterPro" id="IPR032710">
    <property type="entry name" value="NTF2-like_dom_sf"/>
</dbReference>